<evidence type="ECO:0000256" key="1">
    <source>
        <dbReference type="SAM" id="MobiDB-lite"/>
    </source>
</evidence>
<feature type="compositionally biased region" description="Basic and acidic residues" evidence="1">
    <location>
        <begin position="58"/>
        <end position="68"/>
    </location>
</feature>
<evidence type="ECO:0000313" key="2">
    <source>
        <dbReference type="Proteomes" id="UP000001819"/>
    </source>
</evidence>
<sequence length="153" mass="17448">MRLYPNRDGDNGKTRYRWPLGRAMPTLDWRHHAERISIQMDKPSDLSKGQCGSQIHASKRENSKKKLDLPKQTLDDWTQSHSHLEKLPIVSYKDVRASLIIGLDNVKLGVPLTVKERENSELIAAKSRLGWSVYGRRKGDGPASPRVMHTRLA</sequence>
<proteinExistence type="predicted"/>
<feature type="region of interest" description="Disordered" evidence="1">
    <location>
        <begin position="38"/>
        <end position="68"/>
    </location>
</feature>
<dbReference type="InParanoid" id="A0A6I8VYU1"/>
<protein>
    <submittedName>
        <fullName evidence="3">Uncharacterized protein</fullName>
    </submittedName>
</protein>
<name>A0A6I8VYU1_DROPS</name>
<reference evidence="3" key="1">
    <citation type="submission" date="2025-08" db="UniProtKB">
        <authorList>
            <consortium name="RefSeq"/>
        </authorList>
    </citation>
    <scope>IDENTIFICATION</scope>
    <source>
        <strain evidence="3">MV-25-SWS-2005</strain>
        <tissue evidence="3">Whole body</tissue>
    </source>
</reference>
<dbReference type="Proteomes" id="UP000001819">
    <property type="component" value="Chromosome 4"/>
</dbReference>
<dbReference type="AlphaFoldDB" id="A0A6I8VYU1"/>
<keyword evidence="2" id="KW-1185">Reference proteome</keyword>
<organism evidence="2 3">
    <name type="scientific">Drosophila pseudoobscura pseudoobscura</name>
    <name type="common">Fruit fly</name>
    <dbReference type="NCBI Taxonomy" id="46245"/>
    <lineage>
        <taxon>Eukaryota</taxon>
        <taxon>Metazoa</taxon>
        <taxon>Ecdysozoa</taxon>
        <taxon>Arthropoda</taxon>
        <taxon>Hexapoda</taxon>
        <taxon>Insecta</taxon>
        <taxon>Pterygota</taxon>
        <taxon>Neoptera</taxon>
        <taxon>Endopterygota</taxon>
        <taxon>Diptera</taxon>
        <taxon>Brachycera</taxon>
        <taxon>Muscomorpha</taxon>
        <taxon>Ephydroidea</taxon>
        <taxon>Drosophilidae</taxon>
        <taxon>Drosophila</taxon>
        <taxon>Sophophora</taxon>
    </lineage>
</organism>
<dbReference type="KEGG" id="dpo:117184124"/>
<dbReference type="RefSeq" id="XP_033236266.1">
    <property type="nucleotide sequence ID" value="XM_033380375.1"/>
</dbReference>
<gene>
    <name evidence="3" type="primary">LOC117184124</name>
</gene>
<accession>A0A6I8VYU1</accession>
<evidence type="ECO:0000313" key="3">
    <source>
        <dbReference type="RefSeq" id="XP_033236266.1"/>
    </source>
</evidence>